<dbReference type="PRINTS" id="PR00722">
    <property type="entry name" value="CHYMOTRYPSIN"/>
</dbReference>
<evidence type="ECO:0000256" key="2">
    <source>
        <dbReference type="ARBA" id="ARBA00022525"/>
    </source>
</evidence>
<dbReference type="SUPFAM" id="SSF50494">
    <property type="entry name" value="Trypsin-like serine proteases"/>
    <property type="match status" value="1"/>
</dbReference>
<feature type="compositionally biased region" description="Polar residues" evidence="9">
    <location>
        <begin position="371"/>
        <end position="382"/>
    </location>
</feature>
<dbReference type="Pfam" id="PF16030">
    <property type="entry name" value="GD_N"/>
    <property type="match status" value="1"/>
</dbReference>
<dbReference type="RefSeq" id="XP_025407937.1">
    <property type="nucleotide sequence ID" value="XM_025552152.1"/>
</dbReference>
<accession>A0A8B8FBY2</accession>
<name>A0A8B8FBY2_9HEMI</name>
<evidence type="ECO:0000313" key="16">
    <source>
        <dbReference type="RefSeq" id="XP_025407940.1"/>
    </source>
</evidence>
<dbReference type="Gene3D" id="2.40.10.10">
    <property type="entry name" value="Trypsin-like serine proteases"/>
    <property type="match status" value="1"/>
</dbReference>
<feature type="domain" description="Peptidase S1" evidence="11">
    <location>
        <begin position="399"/>
        <end position="651"/>
    </location>
</feature>
<feature type="signal peptide" evidence="10">
    <location>
        <begin position="1"/>
        <end position="19"/>
    </location>
</feature>
<feature type="compositionally biased region" description="Low complexity" evidence="9">
    <location>
        <begin position="297"/>
        <end position="306"/>
    </location>
</feature>
<feature type="compositionally biased region" description="Low complexity" evidence="9">
    <location>
        <begin position="156"/>
        <end position="200"/>
    </location>
</feature>
<dbReference type="Proteomes" id="UP000694846">
    <property type="component" value="Unplaced"/>
</dbReference>
<organism evidence="12 14">
    <name type="scientific">Sipha flava</name>
    <name type="common">yellow sugarcane aphid</name>
    <dbReference type="NCBI Taxonomy" id="143950"/>
    <lineage>
        <taxon>Eukaryota</taxon>
        <taxon>Metazoa</taxon>
        <taxon>Ecdysozoa</taxon>
        <taxon>Arthropoda</taxon>
        <taxon>Hexapoda</taxon>
        <taxon>Insecta</taxon>
        <taxon>Pterygota</taxon>
        <taxon>Neoptera</taxon>
        <taxon>Paraneoptera</taxon>
        <taxon>Hemiptera</taxon>
        <taxon>Sternorrhyncha</taxon>
        <taxon>Aphidomorpha</taxon>
        <taxon>Aphidoidea</taxon>
        <taxon>Aphididae</taxon>
        <taxon>Sipha</taxon>
    </lineage>
</organism>
<feature type="compositionally biased region" description="Low complexity" evidence="9">
    <location>
        <begin position="239"/>
        <end position="259"/>
    </location>
</feature>
<dbReference type="SMART" id="SM00020">
    <property type="entry name" value="Tryp_SPc"/>
    <property type="match status" value="1"/>
</dbReference>
<evidence type="ECO:0000313" key="13">
    <source>
        <dbReference type="RefSeq" id="XP_025407936.1"/>
    </source>
</evidence>
<dbReference type="CDD" id="cd00190">
    <property type="entry name" value="Tryp_SPc"/>
    <property type="match status" value="1"/>
</dbReference>
<gene>
    <name evidence="13 14 15 16" type="primary">LOC112681839</name>
</gene>
<dbReference type="OrthoDB" id="8170759at2759"/>
<evidence type="ECO:0000256" key="8">
    <source>
        <dbReference type="ARBA" id="ARBA00023157"/>
    </source>
</evidence>
<dbReference type="FunFam" id="2.40.10.10:FF:000146">
    <property type="entry name" value="Serine protease 53"/>
    <property type="match status" value="1"/>
</dbReference>
<dbReference type="RefSeq" id="XP_025407938.1">
    <property type="nucleotide sequence ID" value="XM_025552153.1"/>
</dbReference>
<feature type="compositionally biased region" description="Low complexity" evidence="9">
    <location>
        <begin position="322"/>
        <end position="352"/>
    </location>
</feature>
<keyword evidence="5" id="KW-0378">Hydrolase</keyword>
<dbReference type="InterPro" id="IPR031986">
    <property type="entry name" value="GD_N"/>
</dbReference>
<evidence type="ECO:0000313" key="14">
    <source>
        <dbReference type="RefSeq" id="XP_025407937.1"/>
    </source>
</evidence>
<evidence type="ECO:0000256" key="10">
    <source>
        <dbReference type="SAM" id="SignalP"/>
    </source>
</evidence>
<dbReference type="RefSeq" id="XP_025407940.1">
    <property type="nucleotide sequence ID" value="XM_025552155.1"/>
</dbReference>
<evidence type="ECO:0000256" key="5">
    <source>
        <dbReference type="ARBA" id="ARBA00022801"/>
    </source>
</evidence>
<keyword evidence="8" id="KW-1015">Disulfide bond</keyword>
<keyword evidence="4 10" id="KW-0732">Signal</keyword>
<feature type="region of interest" description="Disordered" evidence="9">
    <location>
        <begin position="131"/>
        <end position="265"/>
    </location>
</feature>
<dbReference type="InterPro" id="IPR018114">
    <property type="entry name" value="TRYPSIN_HIS"/>
</dbReference>
<keyword evidence="6" id="KW-0720">Serine protease</keyword>
<evidence type="ECO:0000313" key="15">
    <source>
        <dbReference type="RefSeq" id="XP_025407938.1"/>
    </source>
</evidence>
<evidence type="ECO:0000256" key="3">
    <source>
        <dbReference type="ARBA" id="ARBA00022670"/>
    </source>
</evidence>
<evidence type="ECO:0000259" key="11">
    <source>
        <dbReference type="PROSITE" id="PS50240"/>
    </source>
</evidence>
<evidence type="ECO:0000256" key="6">
    <source>
        <dbReference type="ARBA" id="ARBA00022825"/>
    </source>
</evidence>
<evidence type="ECO:0000256" key="7">
    <source>
        <dbReference type="ARBA" id="ARBA00023145"/>
    </source>
</evidence>
<dbReference type="Pfam" id="PF00089">
    <property type="entry name" value="Trypsin"/>
    <property type="match status" value="1"/>
</dbReference>
<dbReference type="InterPro" id="IPR001314">
    <property type="entry name" value="Peptidase_S1A"/>
</dbReference>
<dbReference type="InterPro" id="IPR051333">
    <property type="entry name" value="CLIP_Serine_Protease"/>
</dbReference>
<sequence>MKIISGLLFLWLSEHTSWAAHPPSPCPDVFSYEGSEPEINKWYGEISLRTDESLAGVRLNIELDRPSDLMVSWMGDTTTNDNVKFTILNLEQRLRPGPPVLTRIMVKFNRTTGSPRVRFIRLNGRKICPEDSISAHSEVPGPNKRQTTKRPDPDFEVNNFGENVNEYTNSNSNSNNRPSTQTNNNIDYNNLNNNYNNNNNPSDTDYLSSSSNNNRPASAGYRPVVTNTDEPSTTRRSTKATTRNPYEGTGNRPNNNPNTVSLQASTDSNSEITGVINGLLQDQKKNKTVIITVIDNSQQQGSQEQQNHPNTGNGARPVAVDNNNNNNYNSNPGNSRPSSNTNSGSSRPNTNNKPTEQLSTNQKPNNNNYNQGDSYSSNVNSQQLSAGSCGEVKLAVPLVTAGQSTHRGQWPWHVALYLIEGINLSYHCGGSLVSKNKVITAAHCVTNRVNDFVLNSSKIVVYLGKYHQLQYSDELGVQTKQVVRINVFPSYNSSNYLGDIAVLTLSSDAEFTNYVTPVCLWDNNFTDLSEIEGKDGTVVGWGFDENDTPTEELKMARMPVVSHETCLWSYPKFYSEFTSDNTFCAGFRNGTSVCNGDSGGGMVFKKNSRWYLRGIVSITVAKEGQRVCDTKHYVVFTDVAKYHDFISKNMR</sequence>
<evidence type="ECO:0000256" key="1">
    <source>
        <dbReference type="ARBA" id="ARBA00004613"/>
    </source>
</evidence>
<dbReference type="GO" id="GO:0005576">
    <property type="term" value="C:extracellular region"/>
    <property type="evidence" value="ECO:0007669"/>
    <property type="project" value="UniProtKB-SubCell"/>
</dbReference>
<evidence type="ECO:0000313" key="12">
    <source>
        <dbReference type="Proteomes" id="UP000694846"/>
    </source>
</evidence>
<dbReference type="PROSITE" id="PS00134">
    <property type="entry name" value="TRYPSIN_HIS"/>
    <property type="match status" value="1"/>
</dbReference>
<keyword evidence="7" id="KW-0865">Zymogen</keyword>
<evidence type="ECO:0000256" key="9">
    <source>
        <dbReference type="SAM" id="MobiDB-lite"/>
    </source>
</evidence>
<dbReference type="PANTHER" id="PTHR24260">
    <property type="match status" value="1"/>
</dbReference>
<keyword evidence="2" id="KW-0964">Secreted</keyword>
<protein>
    <submittedName>
        <fullName evidence="13 14">Serine proteinase stubble-like isoform X1</fullName>
    </submittedName>
</protein>
<evidence type="ECO:0000256" key="4">
    <source>
        <dbReference type="ARBA" id="ARBA00022729"/>
    </source>
</evidence>
<reference evidence="13 14" key="1">
    <citation type="submission" date="2025-04" db="UniProtKB">
        <authorList>
            <consortium name="RefSeq"/>
        </authorList>
    </citation>
    <scope>IDENTIFICATION</scope>
    <source>
        <tissue evidence="13 14">Whole body</tissue>
    </source>
</reference>
<keyword evidence="12" id="KW-1185">Reference proteome</keyword>
<dbReference type="InterPro" id="IPR043504">
    <property type="entry name" value="Peptidase_S1_PA_chymotrypsin"/>
</dbReference>
<dbReference type="GeneID" id="112681839"/>
<dbReference type="PROSITE" id="PS50240">
    <property type="entry name" value="TRYPSIN_DOM"/>
    <property type="match status" value="1"/>
</dbReference>
<dbReference type="RefSeq" id="XP_025407936.1">
    <property type="nucleotide sequence ID" value="XM_025552151.1"/>
</dbReference>
<dbReference type="AlphaFoldDB" id="A0A8B8FBY2"/>
<feature type="compositionally biased region" description="Polar residues" evidence="9">
    <location>
        <begin position="353"/>
        <end position="364"/>
    </location>
</feature>
<dbReference type="InterPro" id="IPR009003">
    <property type="entry name" value="Peptidase_S1_PA"/>
</dbReference>
<dbReference type="GO" id="GO:0006508">
    <property type="term" value="P:proteolysis"/>
    <property type="evidence" value="ECO:0007669"/>
    <property type="project" value="UniProtKB-KW"/>
</dbReference>
<keyword evidence="3" id="KW-0645">Protease</keyword>
<proteinExistence type="predicted"/>
<comment type="subcellular location">
    <subcellularLocation>
        <location evidence="1">Secreted</location>
    </subcellularLocation>
</comment>
<feature type="chain" id="PRO_5044666540" evidence="10">
    <location>
        <begin position="20"/>
        <end position="651"/>
    </location>
</feature>
<feature type="region of interest" description="Disordered" evidence="9">
    <location>
        <begin position="297"/>
        <end position="382"/>
    </location>
</feature>
<dbReference type="GO" id="GO:0004252">
    <property type="term" value="F:serine-type endopeptidase activity"/>
    <property type="evidence" value="ECO:0007669"/>
    <property type="project" value="InterPro"/>
</dbReference>
<dbReference type="PANTHER" id="PTHR24260:SF143">
    <property type="entry name" value="SERINE PROTEASE GD-LIKE PROTEIN"/>
    <property type="match status" value="1"/>
</dbReference>
<dbReference type="InterPro" id="IPR001254">
    <property type="entry name" value="Trypsin_dom"/>
</dbReference>